<sequence length="308" mass="35367">MQKKKAVVIIGPTAVGKTATSIKLAQKFNGEIISGDSMQIYRHLDIGTAKVKPEEMAGIRHYLLDIRDVEQNYTVYEFQQAAQKLIVQILQQQHLPFIVGGTGFYIKALVDNLNLGGPHTGQQSASIRQHYSQLLELLGKDKLWQILRQRDPQAAAQISPQNSRRVIRALEVLDVTGEPFSQQQQSQAEIEYLIIGLTTERQLLYQRINQRVDLMLQAGLQAEAAWLYERRNQVPQASQGIGYKEFFPYFAGNITSQEAVTLIKRNSRRFAKRQLTYFRHQLTVHWFDIVRHPQQLQQISALIKKFQE</sequence>
<dbReference type="SUPFAM" id="SSF52540">
    <property type="entry name" value="P-loop containing nucleoside triphosphate hydrolases"/>
    <property type="match status" value="2"/>
</dbReference>
<keyword evidence="4 10" id="KW-0808">Transferase</keyword>
<comment type="function">
    <text evidence="2 10 12">Catalyzes the transfer of a dimethylallyl group onto the adenine at position 37 in tRNAs that read codons beginning with uridine, leading to the formation of N6-(dimethylallyl)adenosine (i(6)A).</text>
</comment>
<reference evidence="14 15" key="1">
    <citation type="submission" date="2014-12" db="EMBL/GenBank/DDBJ databases">
        <title>Comparative genomics of the lactic acid bacteria isolated from the honey bee gut.</title>
        <authorList>
            <person name="Ellegaard K.M."/>
            <person name="Tamarit D."/>
            <person name="Javelind E."/>
            <person name="Olofsson T."/>
            <person name="Andersson S.G."/>
            <person name="Vasquez A."/>
        </authorList>
    </citation>
    <scope>NUCLEOTIDE SEQUENCE [LARGE SCALE GENOMIC DNA]</scope>
    <source>
        <strain evidence="14 15">Hon2</strain>
    </source>
</reference>
<evidence type="ECO:0000256" key="5">
    <source>
        <dbReference type="ARBA" id="ARBA00022694"/>
    </source>
</evidence>
<feature type="binding site" evidence="10">
    <location>
        <begin position="11"/>
        <end position="18"/>
    </location>
    <ligand>
        <name>ATP</name>
        <dbReference type="ChEBI" id="CHEBI:30616"/>
    </ligand>
</feature>
<dbReference type="PANTHER" id="PTHR11088">
    <property type="entry name" value="TRNA DIMETHYLALLYLTRANSFERASE"/>
    <property type="match status" value="1"/>
</dbReference>
<dbReference type="EMBL" id="JXBZ01000005">
    <property type="protein sequence ID" value="KJY49164.1"/>
    <property type="molecule type" value="Genomic_DNA"/>
</dbReference>
<evidence type="ECO:0000256" key="6">
    <source>
        <dbReference type="ARBA" id="ARBA00022741"/>
    </source>
</evidence>
<dbReference type="AlphaFoldDB" id="A0A0F4KT41"/>
<protein>
    <recommendedName>
        <fullName evidence="10">tRNA dimethylallyltransferase</fullName>
        <ecNumber evidence="10">2.5.1.75</ecNumber>
    </recommendedName>
    <alternativeName>
        <fullName evidence="10">Dimethylallyl diphosphate:tRNA dimethylallyltransferase</fullName>
        <shortName evidence="10">DMAPP:tRNA dimethylallyltransferase</shortName>
        <shortName evidence="10">DMATase</shortName>
    </alternativeName>
    <alternativeName>
        <fullName evidence="10">Isopentenyl-diphosphate:tRNA isopentenyltransferase</fullName>
        <shortName evidence="10">IPP transferase</shortName>
        <shortName evidence="10">IPPT</shortName>
        <shortName evidence="10">IPTase</shortName>
    </alternativeName>
</protein>
<dbReference type="Proteomes" id="UP000033695">
    <property type="component" value="Unassembled WGS sequence"/>
</dbReference>
<dbReference type="EC" id="2.5.1.75" evidence="10"/>
<evidence type="ECO:0000256" key="13">
    <source>
        <dbReference type="RuleBase" id="RU003785"/>
    </source>
</evidence>
<keyword evidence="5 10" id="KW-0819">tRNA processing</keyword>
<organism evidence="14 15">
    <name type="scientific">Bombilactobacillus mellis</name>
    <dbReference type="NCBI Taxonomy" id="1218508"/>
    <lineage>
        <taxon>Bacteria</taxon>
        <taxon>Bacillati</taxon>
        <taxon>Bacillota</taxon>
        <taxon>Bacilli</taxon>
        <taxon>Lactobacillales</taxon>
        <taxon>Lactobacillaceae</taxon>
        <taxon>Bombilactobacillus</taxon>
    </lineage>
</organism>
<evidence type="ECO:0000256" key="11">
    <source>
        <dbReference type="RuleBase" id="RU003783"/>
    </source>
</evidence>
<keyword evidence="15" id="KW-1185">Reference proteome</keyword>
<dbReference type="InterPro" id="IPR027417">
    <property type="entry name" value="P-loop_NTPase"/>
</dbReference>
<dbReference type="InterPro" id="IPR018022">
    <property type="entry name" value="IPT"/>
</dbReference>
<comment type="caution">
    <text evidence="14">The sequence shown here is derived from an EMBL/GenBank/DDBJ whole genome shotgun (WGS) entry which is preliminary data.</text>
</comment>
<feature type="site" description="Interaction with substrate tRNA" evidence="10">
    <location>
        <position position="128"/>
    </location>
</feature>
<dbReference type="RefSeq" id="WP_045922465.1">
    <property type="nucleotide sequence ID" value="NZ_JBHTHW010000003.1"/>
</dbReference>
<evidence type="ECO:0000256" key="3">
    <source>
        <dbReference type="ARBA" id="ARBA00005842"/>
    </source>
</evidence>
<gene>
    <name evidence="10 14" type="primary">miaA</name>
    <name evidence="14" type="ORF">JG29_06140</name>
</gene>
<dbReference type="OrthoDB" id="9776390at2"/>
<name>A0A0F4KT41_9LACO</name>
<dbReference type="Pfam" id="PF01715">
    <property type="entry name" value="IPPT"/>
    <property type="match status" value="1"/>
</dbReference>
<comment type="similarity">
    <text evidence="3 10 13">Belongs to the IPP transferase family.</text>
</comment>
<comment type="subunit">
    <text evidence="10">Monomer.</text>
</comment>
<evidence type="ECO:0000256" key="10">
    <source>
        <dbReference type="HAMAP-Rule" id="MF_00185"/>
    </source>
</evidence>
<comment type="cofactor">
    <cofactor evidence="1 10">
        <name>Mg(2+)</name>
        <dbReference type="ChEBI" id="CHEBI:18420"/>
    </cofactor>
</comment>
<dbReference type="InterPro" id="IPR039657">
    <property type="entry name" value="Dimethylallyltransferase"/>
</dbReference>
<evidence type="ECO:0000256" key="4">
    <source>
        <dbReference type="ARBA" id="ARBA00022679"/>
    </source>
</evidence>
<keyword evidence="8 10" id="KW-0460">Magnesium</keyword>
<feature type="binding site" evidence="10">
    <location>
        <begin position="13"/>
        <end position="18"/>
    </location>
    <ligand>
        <name>substrate</name>
    </ligand>
</feature>
<dbReference type="GO" id="GO:0006400">
    <property type="term" value="P:tRNA modification"/>
    <property type="evidence" value="ECO:0007669"/>
    <property type="project" value="TreeGrafter"/>
</dbReference>
<dbReference type="Gene3D" id="3.40.50.300">
    <property type="entry name" value="P-loop containing nucleotide triphosphate hydrolases"/>
    <property type="match status" value="1"/>
</dbReference>
<evidence type="ECO:0000256" key="12">
    <source>
        <dbReference type="RuleBase" id="RU003784"/>
    </source>
</evidence>
<accession>A0A0F4KT41</accession>
<dbReference type="PANTHER" id="PTHR11088:SF60">
    <property type="entry name" value="TRNA DIMETHYLALLYLTRANSFERASE"/>
    <property type="match status" value="1"/>
</dbReference>
<proteinExistence type="inferred from homology"/>
<dbReference type="NCBIfam" id="TIGR00174">
    <property type="entry name" value="miaA"/>
    <property type="match status" value="1"/>
</dbReference>
<evidence type="ECO:0000256" key="9">
    <source>
        <dbReference type="ARBA" id="ARBA00049563"/>
    </source>
</evidence>
<evidence type="ECO:0000256" key="8">
    <source>
        <dbReference type="ARBA" id="ARBA00022842"/>
    </source>
</evidence>
<dbReference type="HAMAP" id="MF_00185">
    <property type="entry name" value="IPP_trans"/>
    <property type="match status" value="1"/>
</dbReference>
<dbReference type="Gene3D" id="1.10.20.140">
    <property type="match status" value="1"/>
</dbReference>
<comment type="catalytic activity">
    <reaction evidence="9 10 11">
        <text>adenosine(37) in tRNA + dimethylallyl diphosphate = N(6)-dimethylallyladenosine(37) in tRNA + diphosphate</text>
        <dbReference type="Rhea" id="RHEA:26482"/>
        <dbReference type="Rhea" id="RHEA-COMP:10162"/>
        <dbReference type="Rhea" id="RHEA-COMP:10375"/>
        <dbReference type="ChEBI" id="CHEBI:33019"/>
        <dbReference type="ChEBI" id="CHEBI:57623"/>
        <dbReference type="ChEBI" id="CHEBI:74411"/>
        <dbReference type="ChEBI" id="CHEBI:74415"/>
        <dbReference type="EC" id="2.5.1.75"/>
    </reaction>
</comment>
<dbReference type="PATRIC" id="fig|1218508.4.peg.629"/>
<dbReference type="STRING" id="1218508.JG29_06140"/>
<evidence type="ECO:0000313" key="14">
    <source>
        <dbReference type="EMBL" id="KJY49164.1"/>
    </source>
</evidence>
<evidence type="ECO:0000313" key="15">
    <source>
        <dbReference type="Proteomes" id="UP000033695"/>
    </source>
</evidence>
<dbReference type="GO" id="GO:0005524">
    <property type="term" value="F:ATP binding"/>
    <property type="evidence" value="ECO:0007669"/>
    <property type="project" value="UniProtKB-UniRule"/>
</dbReference>
<feature type="site" description="Interaction with substrate tRNA" evidence="10">
    <location>
        <position position="102"/>
    </location>
</feature>
<evidence type="ECO:0000256" key="1">
    <source>
        <dbReference type="ARBA" id="ARBA00001946"/>
    </source>
</evidence>
<feature type="region of interest" description="Interaction with substrate tRNA" evidence="10">
    <location>
        <begin position="36"/>
        <end position="39"/>
    </location>
</feature>
<evidence type="ECO:0000256" key="7">
    <source>
        <dbReference type="ARBA" id="ARBA00022840"/>
    </source>
</evidence>
<dbReference type="GO" id="GO:0052381">
    <property type="term" value="F:tRNA dimethylallyltransferase activity"/>
    <property type="evidence" value="ECO:0007669"/>
    <property type="project" value="UniProtKB-UniRule"/>
</dbReference>
<evidence type="ECO:0000256" key="2">
    <source>
        <dbReference type="ARBA" id="ARBA00003213"/>
    </source>
</evidence>
<comment type="caution">
    <text evidence="10">Lacks conserved residue(s) required for the propagation of feature annotation.</text>
</comment>
<dbReference type="HOGENOM" id="CLU_032616_0_1_9"/>
<keyword evidence="6 10" id="KW-0547">Nucleotide-binding</keyword>
<keyword evidence="7 10" id="KW-0067">ATP-binding</keyword>